<dbReference type="Proteomes" id="UP000252107">
    <property type="component" value="Unassembled WGS sequence"/>
</dbReference>
<dbReference type="CDD" id="cd02440">
    <property type="entry name" value="AdoMet_MTases"/>
    <property type="match status" value="1"/>
</dbReference>
<comment type="caution">
    <text evidence="3">The sequence shown here is derived from an EMBL/GenBank/DDBJ whole genome shotgun (WGS) entry which is preliminary data.</text>
</comment>
<sequence length="140" mass="15782">MSYAPSAHWNEFFSKCRDAGTDLDWVPQWTKIHLPFLKSANVKTVLDLGCGTGNDVLRLVQQGFTVSGMDFSEEAVRQGREKSEKLGLNAQFVVADMAKRLPFDSATFDAVMSNVAIHMFSDRITRELFQEIIFSLKNIC</sequence>
<dbReference type="AlphaFoldDB" id="A0A367R8V4"/>
<dbReference type="Gene3D" id="3.40.50.150">
    <property type="entry name" value="Vaccinia Virus protein VP39"/>
    <property type="match status" value="1"/>
</dbReference>
<proteinExistence type="predicted"/>
<reference evidence="3" key="1">
    <citation type="submission" date="2016-04" db="EMBL/GenBank/DDBJ databases">
        <authorList>
            <person name="Tabuchi Yagui T.R."/>
        </authorList>
    </citation>
    <scope>NUCLEOTIDE SEQUENCE [LARGE SCALE GENOMIC DNA]</scope>
    <source>
        <strain evidence="3">NIES-26</strain>
    </source>
</reference>
<accession>A0A367R8V4</accession>
<keyword evidence="1" id="KW-0808">Transferase</keyword>
<keyword evidence="4" id="KW-1185">Reference proteome</keyword>
<dbReference type="EMBL" id="LXQD01000196">
    <property type="protein sequence ID" value="RCJ32928.1"/>
    <property type="molecule type" value="Genomic_DNA"/>
</dbReference>
<evidence type="ECO:0000259" key="2">
    <source>
        <dbReference type="Pfam" id="PF13649"/>
    </source>
</evidence>
<organism evidence="3 4">
    <name type="scientific">Nostoc minutum NIES-26</name>
    <dbReference type="NCBI Taxonomy" id="1844469"/>
    <lineage>
        <taxon>Bacteria</taxon>
        <taxon>Bacillati</taxon>
        <taxon>Cyanobacteriota</taxon>
        <taxon>Cyanophyceae</taxon>
        <taxon>Nostocales</taxon>
        <taxon>Nostocaceae</taxon>
        <taxon>Nostoc</taxon>
    </lineage>
</organism>
<dbReference type="GO" id="GO:0016740">
    <property type="term" value="F:transferase activity"/>
    <property type="evidence" value="ECO:0007669"/>
    <property type="project" value="UniProtKB-KW"/>
</dbReference>
<gene>
    <name evidence="3" type="ORF">A6770_18575</name>
</gene>
<dbReference type="InterPro" id="IPR029063">
    <property type="entry name" value="SAM-dependent_MTases_sf"/>
</dbReference>
<evidence type="ECO:0000313" key="3">
    <source>
        <dbReference type="EMBL" id="RCJ32928.1"/>
    </source>
</evidence>
<evidence type="ECO:0000256" key="1">
    <source>
        <dbReference type="ARBA" id="ARBA00022679"/>
    </source>
</evidence>
<evidence type="ECO:0000313" key="4">
    <source>
        <dbReference type="Proteomes" id="UP000252107"/>
    </source>
</evidence>
<dbReference type="PANTHER" id="PTHR43861">
    <property type="entry name" value="TRANS-ACONITATE 2-METHYLTRANSFERASE-RELATED"/>
    <property type="match status" value="1"/>
</dbReference>
<name>A0A367R8V4_9NOSO</name>
<protein>
    <recommendedName>
        <fullName evidence="2">Methyltransferase domain-containing protein</fullName>
    </recommendedName>
</protein>
<dbReference type="SUPFAM" id="SSF53335">
    <property type="entry name" value="S-adenosyl-L-methionine-dependent methyltransferases"/>
    <property type="match status" value="1"/>
</dbReference>
<feature type="domain" description="Methyltransferase" evidence="2">
    <location>
        <begin position="45"/>
        <end position="137"/>
    </location>
</feature>
<dbReference type="Pfam" id="PF13649">
    <property type="entry name" value="Methyltransf_25"/>
    <property type="match status" value="1"/>
</dbReference>
<dbReference type="InterPro" id="IPR041698">
    <property type="entry name" value="Methyltransf_25"/>
</dbReference>